<evidence type="ECO:0000313" key="2">
    <source>
        <dbReference type="Proteomes" id="UP000657918"/>
    </source>
</evidence>
<name>A0A835J6E8_9ROSI</name>
<dbReference type="Proteomes" id="UP000657918">
    <property type="component" value="Unassembled WGS sequence"/>
</dbReference>
<keyword evidence="2" id="KW-1185">Reference proteome</keyword>
<organism evidence="1 2">
    <name type="scientific">Salix dunnii</name>
    <dbReference type="NCBI Taxonomy" id="1413687"/>
    <lineage>
        <taxon>Eukaryota</taxon>
        <taxon>Viridiplantae</taxon>
        <taxon>Streptophyta</taxon>
        <taxon>Embryophyta</taxon>
        <taxon>Tracheophyta</taxon>
        <taxon>Spermatophyta</taxon>
        <taxon>Magnoliopsida</taxon>
        <taxon>eudicotyledons</taxon>
        <taxon>Gunneridae</taxon>
        <taxon>Pentapetalae</taxon>
        <taxon>rosids</taxon>
        <taxon>fabids</taxon>
        <taxon>Malpighiales</taxon>
        <taxon>Salicaceae</taxon>
        <taxon>Saliceae</taxon>
        <taxon>Salix</taxon>
    </lineage>
</organism>
<sequence>MVHISSHSKEHNEETQGLVVAGGGERNGMEGNVVGIGIVGIEGMLESGGKVTFGAVGRVGIEGIAGSGGKVGLRRRFGREGKFGNCRRLRVALPPQNDKAMKRAKKRHLKVGMVDRSNMAEDDLYSAQLIWSSGHQRTDVVAPLEKAAEASTESGRPARSSSRLSDLSQSVATICIIVPLAFNFF</sequence>
<protein>
    <submittedName>
        <fullName evidence="1">Uncharacterized protein</fullName>
    </submittedName>
</protein>
<proteinExistence type="predicted"/>
<dbReference type="AlphaFoldDB" id="A0A835J6E8"/>
<dbReference type="EMBL" id="JADGMS010000017">
    <property type="protein sequence ID" value="KAF9663378.1"/>
    <property type="molecule type" value="Genomic_DNA"/>
</dbReference>
<comment type="caution">
    <text evidence="1">The sequence shown here is derived from an EMBL/GenBank/DDBJ whole genome shotgun (WGS) entry which is preliminary data.</text>
</comment>
<accession>A0A835J6E8</accession>
<gene>
    <name evidence="1" type="ORF">SADUNF_Sadunf17G0043600</name>
</gene>
<reference evidence="1 2" key="1">
    <citation type="submission" date="2020-10" db="EMBL/GenBank/DDBJ databases">
        <title>Plant Genome Project.</title>
        <authorList>
            <person name="Zhang R.-G."/>
        </authorList>
    </citation>
    <scope>NUCLEOTIDE SEQUENCE [LARGE SCALE GENOMIC DNA]</scope>
    <source>
        <strain evidence="1">FAFU-HL-1</strain>
        <tissue evidence="1">Leaf</tissue>
    </source>
</reference>
<evidence type="ECO:0000313" key="1">
    <source>
        <dbReference type="EMBL" id="KAF9663378.1"/>
    </source>
</evidence>
<dbReference type="OrthoDB" id="1073930at2759"/>